<evidence type="ECO:0000313" key="3">
    <source>
        <dbReference type="Proteomes" id="UP000199413"/>
    </source>
</evidence>
<organism evidence="2 3">
    <name type="scientific">Micromonospora rhizosphaerae</name>
    <dbReference type="NCBI Taxonomy" id="568872"/>
    <lineage>
        <taxon>Bacteria</taxon>
        <taxon>Bacillati</taxon>
        <taxon>Actinomycetota</taxon>
        <taxon>Actinomycetes</taxon>
        <taxon>Micromonosporales</taxon>
        <taxon>Micromonosporaceae</taxon>
        <taxon>Micromonospora</taxon>
    </lineage>
</organism>
<evidence type="ECO:0000256" key="1">
    <source>
        <dbReference type="SAM" id="MobiDB-lite"/>
    </source>
</evidence>
<dbReference type="STRING" id="568872.GA0070624_4545"/>
<gene>
    <name evidence="2" type="ORF">GA0070624_4545</name>
</gene>
<sequence>MSDMAERPSGHRRARASRTRVFEESSNVHVGRGPDDRVRVLRHPRVEFSAERVGLAEASPRELADAYVREIVPMYDLPDEQVDDLTGPVRRLPVDEGTRLKLAEEKTVLDTVVVSYQQTVLGLPIWQAALQVRLYGEPLRVASSDSTVHYDVQVETPPSDTLGPATTEGSALREALGLDEQAGQGLRINDTRLLVYRYDPAERLDPSAAVENLQAEAPTLPLPPVPEGIEPGQHYVVREVLFSLSLPGWGDLNWRLFIEPRTGAVLYLRALVASVTACVFATDPVTASGNPLTGCSAAADLDVVRATVTLLGLDAPNAGVQALRGTYVEVRDTDAPAVVPPTTTAPFSFCYSAVSDDFAAANAYFHYDAPYRLVESMGFNVFSYFDGTTFPIPVDHQGFGNAVNAQAAGNVMGNGMGRFRNGLAAGGCPVGIAVDGRVALHEFGHALLWDHVNSPNFGFCHSAGDTLGAILSDPGSLAPDRFVTFPFVNIGRRHDRDVAAGWAWGGIQDDTQYGSEQILSTLLFWVYRSTGGDDPVRAVQEFAARYLAFLIIKAIGTLTVTTTNPEIYATALMDADESTLNFEGHPGGAWHKVIRWSFEQQGLYQPAGAPTPVTQPGDPPAVDVYIDDGRAGTYAPYLADFTATGDVWNRQLPDGGAAHEEPLAGFPSYAYVRVGNRGTQEATDVAVKLYRSDPATGLAWPNAWTPTDTPELAATGPVPPGGQTVLGPFTWNTQSAGVACLLASASATGDPSNADTVNGSLPNWRLVPFDNNLAQRNVTAVVADPCEQMERLAEYIGTLGLTQGLEQSLTAKLHNARRDCERGHTTPACNKLGAFANEVRAQTGKGLTAAQAQVLLGHNDGIRTALGC</sequence>
<dbReference type="AlphaFoldDB" id="A0A1C6SST8"/>
<dbReference type="OrthoDB" id="2630713at2"/>
<evidence type="ECO:0008006" key="4">
    <source>
        <dbReference type="Google" id="ProtNLM"/>
    </source>
</evidence>
<dbReference type="RefSeq" id="WP_091344186.1">
    <property type="nucleotide sequence ID" value="NZ_FMHV01000002.1"/>
</dbReference>
<protein>
    <recommendedName>
        <fullName evidence="4">FTP domain-containing protein</fullName>
    </recommendedName>
</protein>
<evidence type="ECO:0000313" key="2">
    <source>
        <dbReference type="EMBL" id="SCL32704.1"/>
    </source>
</evidence>
<feature type="region of interest" description="Disordered" evidence="1">
    <location>
        <begin position="1"/>
        <end position="29"/>
    </location>
</feature>
<reference evidence="3" key="1">
    <citation type="submission" date="2016-06" db="EMBL/GenBank/DDBJ databases">
        <authorList>
            <person name="Varghese N."/>
            <person name="Submissions Spin"/>
        </authorList>
    </citation>
    <scope>NUCLEOTIDE SEQUENCE [LARGE SCALE GENOMIC DNA]</scope>
    <source>
        <strain evidence="3">DSM 45431</strain>
    </source>
</reference>
<accession>A0A1C6SST8</accession>
<dbReference type="EMBL" id="FMHV01000002">
    <property type="protein sequence ID" value="SCL32704.1"/>
    <property type="molecule type" value="Genomic_DNA"/>
</dbReference>
<dbReference type="Proteomes" id="UP000199413">
    <property type="component" value="Unassembled WGS sequence"/>
</dbReference>
<keyword evidence="3" id="KW-1185">Reference proteome</keyword>
<name>A0A1C6SST8_9ACTN</name>
<dbReference type="SUPFAM" id="SSF55486">
    <property type="entry name" value="Metalloproteases ('zincins'), catalytic domain"/>
    <property type="match status" value="1"/>
</dbReference>
<proteinExistence type="predicted"/>